<dbReference type="EMBL" id="JDYK01000004">
    <property type="protein sequence ID" value="EWS81941.1"/>
    <property type="molecule type" value="Genomic_DNA"/>
</dbReference>
<reference evidence="2 3" key="1">
    <citation type="submission" date="2014-02" db="EMBL/GenBank/DDBJ databases">
        <title>Genome sequence of Brachybacterium phenoliresistens strain W13A50.</title>
        <authorList>
            <person name="Wang X."/>
        </authorList>
    </citation>
    <scope>NUCLEOTIDE SEQUENCE [LARGE SCALE GENOMIC DNA]</scope>
    <source>
        <strain evidence="2 3">W13A50</strain>
    </source>
</reference>
<feature type="transmembrane region" description="Helical" evidence="1">
    <location>
        <begin position="196"/>
        <end position="214"/>
    </location>
</feature>
<proteinExistence type="predicted"/>
<dbReference type="Proteomes" id="UP000023067">
    <property type="component" value="Unassembled WGS sequence"/>
</dbReference>
<evidence type="ECO:0000313" key="3">
    <source>
        <dbReference type="Proteomes" id="UP000023067"/>
    </source>
</evidence>
<keyword evidence="1" id="KW-1133">Transmembrane helix</keyword>
<feature type="transmembrane region" description="Helical" evidence="1">
    <location>
        <begin position="170"/>
        <end position="189"/>
    </location>
</feature>
<keyword evidence="3" id="KW-1185">Reference proteome</keyword>
<organism evidence="2 3">
    <name type="scientific">Brachybacterium phenoliresistens</name>
    <dbReference type="NCBI Taxonomy" id="396014"/>
    <lineage>
        <taxon>Bacteria</taxon>
        <taxon>Bacillati</taxon>
        <taxon>Actinomycetota</taxon>
        <taxon>Actinomycetes</taxon>
        <taxon>Micrococcales</taxon>
        <taxon>Dermabacteraceae</taxon>
        <taxon>Brachybacterium</taxon>
    </lineage>
</organism>
<dbReference type="AlphaFoldDB" id="Z9JVX2"/>
<gene>
    <name evidence="2" type="ORF">BF93_14015</name>
</gene>
<keyword evidence="1" id="KW-0812">Transmembrane</keyword>
<sequence>MTSLRDALASLLLLAATVLGALWLPALWIADHVVDQDGFLAITQPLADDPEFRTTLTDQAVAALLDDGRIPGWIADRVEPVAQEQAARLSETEAYDTMWRAAMVQVHHALLTPGADDVVVDLAPAADALLTRVEEVVPLLDLDAPESLPFTIATIPGGSVLEKLAVLDVWGPRLGWAALACAVLAVLVAGHRRAALAGAGVAAILAAAAVWLLTVQVETLVPDRLDQADFIGPLLQVFEARLAADLAPQAMILAGAGAATVVAGALALALLPRRRARR</sequence>
<evidence type="ECO:0000256" key="1">
    <source>
        <dbReference type="SAM" id="Phobius"/>
    </source>
</evidence>
<name>Z9JVX2_9MICO</name>
<accession>Z9JVX2</accession>
<keyword evidence="1" id="KW-0472">Membrane</keyword>
<protein>
    <submittedName>
        <fullName evidence="2">Uncharacterized protein</fullName>
    </submittedName>
</protein>
<feature type="transmembrane region" description="Helical" evidence="1">
    <location>
        <begin position="250"/>
        <end position="271"/>
    </location>
</feature>
<dbReference type="PATRIC" id="fig|396014.3.peg.1154"/>
<dbReference type="eggNOG" id="ENOG5033572">
    <property type="taxonomic scope" value="Bacteria"/>
</dbReference>
<comment type="caution">
    <text evidence="2">The sequence shown here is derived from an EMBL/GenBank/DDBJ whole genome shotgun (WGS) entry which is preliminary data.</text>
</comment>
<dbReference type="HOGENOM" id="CLU_068412_0_0_11"/>
<dbReference type="RefSeq" id="WP_038371273.1">
    <property type="nucleotide sequence ID" value="NZ_KK069990.1"/>
</dbReference>
<evidence type="ECO:0000313" key="2">
    <source>
        <dbReference type="EMBL" id="EWS81941.1"/>
    </source>
</evidence>